<accession>A0ACB7HG90</accession>
<name>A0ACB7HG90_MANES</name>
<evidence type="ECO:0000313" key="2">
    <source>
        <dbReference type="Proteomes" id="UP000091857"/>
    </source>
</evidence>
<proteinExistence type="predicted"/>
<gene>
    <name evidence="1" type="ORF">MANES_07G063550v8</name>
</gene>
<sequence>MCLPSNTRGFVRRVGSKVAEQIPRPETNCFHKQRTSFDLPYHDNDKTISSSSYSIPKAQRFRIPERLSCPPIPMKRRVAPTWSSKESPITFFAPLDIEIFFFFSFRKITTLHTLQN</sequence>
<reference evidence="2" key="1">
    <citation type="journal article" date="2016" name="Nat. Biotechnol.">
        <title>Sequencing wild and cultivated cassava and related species reveals extensive interspecific hybridization and genetic diversity.</title>
        <authorList>
            <person name="Bredeson J.V."/>
            <person name="Lyons J.B."/>
            <person name="Prochnik S.E."/>
            <person name="Wu G.A."/>
            <person name="Ha C.M."/>
            <person name="Edsinger-Gonzales E."/>
            <person name="Grimwood J."/>
            <person name="Schmutz J."/>
            <person name="Rabbi I.Y."/>
            <person name="Egesi C."/>
            <person name="Nauluvula P."/>
            <person name="Lebot V."/>
            <person name="Ndunguru J."/>
            <person name="Mkamilo G."/>
            <person name="Bart R.S."/>
            <person name="Setter T.L."/>
            <person name="Gleadow R.M."/>
            <person name="Kulakow P."/>
            <person name="Ferguson M.E."/>
            <person name="Rounsley S."/>
            <person name="Rokhsar D.S."/>
        </authorList>
    </citation>
    <scope>NUCLEOTIDE SEQUENCE [LARGE SCALE GENOMIC DNA]</scope>
    <source>
        <strain evidence="2">cv. AM560-2</strain>
    </source>
</reference>
<protein>
    <submittedName>
        <fullName evidence="1">Uncharacterized protein</fullName>
    </submittedName>
</protein>
<dbReference type="Proteomes" id="UP000091857">
    <property type="component" value="Chromosome 7"/>
</dbReference>
<comment type="caution">
    <text evidence="1">The sequence shown here is derived from an EMBL/GenBank/DDBJ whole genome shotgun (WGS) entry which is preliminary data.</text>
</comment>
<evidence type="ECO:0000313" key="1">
    <source>
        <dbReference type="EMBL" id="KAG8650718.1"/>
    </source>
</evidence>
<dbReference type="EMBL" id="CM004393">
    <property type="protein sequence ID" value="KAG8650718.1"/>
    <property type="molecule type" value="Genomic_DNA"/>
</dbReference>
<keyword evidence="2" id="KW-1185">Reference proteome</keyword>
<organism evidence="1 2">
    <name type="scientific">Manihot esculenta</name>
    <name type="common">Cassava</name>
    <name type="synonym">Jatropha manihot</name>
    <dbReference type="NCBI Taxonomy" id="3983"/>
    <lineage>
        <taxon>Eukaryota</taxon>
        <taxon>Viridiplantae</taxon>
        <taxon>Streptophyta</taxon>
        <taxon>Embryophyta</taxon>
        <taxon>Tracheophyta</taxon>
        <taxon>Spermatophyta</taxon>
        <taxon>Magnoliopsida</taxon>
        <taxon>eudicotyledons</taxon>
        <taxon>Gunneridae</taxon>
        <taxon>Pentapetalae</taxon>
        <taxon>rosids</taxon>
        <taxon>fabids</taxon>
        <taxon>Malpighiales</taxon>
        <taxon>Euphorbiaceae</taxon>
        <taxon>Crotonoideae</taxon>
        <taxon>Manihoteae</taxon>
        <taxon>Manihot</taxon>
    </lineage>
</organism>